<dbReference type="CDD" id="cd01949">
    <property type="entry name" value="GGDEF"/>
    <property type="match status" value="1"/>
</dbReference>
<dbReference type="PROSITE" id="PS50113">
    <property type="entry name" value="PAC"/>
    <property type="match status" value="2"/>
</dbReference>
<dbReference type="GO" id="GO:0016301">
    <property type="term" value="F:kinase activity"/>
    <property type="evidence" value="ECO:0007669"/>
    <property type="project" value="UniProtKB-KW"/>
</dbReference>
<evidence type="ECO:0000259" key="13">
    <source>
        <dbReference type="PROSITE" id="PS50112"/>
    </source>
</evidence>
<feature type="domain" description="PAS" evidence="13">
    <location>
        <begin position="503"/>
        <end position="564"/>
    </location>
</feature>
<dbReference type="CDD" id="cd18774">
    <property type="entry name" value="PDC2_HK_sensor"/>
    <property type="match status" value="1"/>
</dbReference>
<dbReference type="InterPro" id="IPR000014">
    <property type="entry name" value="PAS"/>
</dbReference>
<dbReference type="InterPro" id="IPR033479">
    <property type="entry name" value="dCache_1"/>
</dbReference>
<dbReference type="InterPro" id="IPR035965">
    <property type="entry name" value="PAS-like_dom_sf"/>
</dbReference>
<dbReference type="SUPFAM" id="SSF55785">
    <property type="entry name" value="PYP-like sensor domain (PAS domain)"/>
    <property type="match status" value="2"/>
</dbReference>
<dbReference type="InterPro" id="IPR043128">
    <property type="entry name" value="Rev_trsase/Diguanyl_cyclase"/>
</dbReference>
<dbReference type="PANTHER" id="PTHR44757:SF2">
    <property type="entry name" value="BIOFILM ARCHITECTURE MAINTENANCE PROTEIN MBAA"/>
    <property type="match status" value="1"/>
</dbReference>
<evidence type="ECO:0000256" key="5">
    <source>
        <dbReference type="ARBA" id="ARBA00022692"/>
    </source>
</evidence>
<evidence type="ECO:0000256" key="12">
    <source>
        <dbReference type="SAM" id="Phobius"/>
    </source>
</evidence>
<comment type="subcellular location">
    <subcellularLocation>
        <location evidence="1">Cell membrane</location>
        <topology evidence="1">Multi-pass membrane protein</topology>
    </subcellularLocation>
</comment>
<dbReference type="GO" id="GO:0005886">
    <property type="term" value="C:plasma membrane"/>
    <property type="evidence" value="ECO:0007669"/>
    <property type="project" value="UniProtKB-SubCell"/>
</dbReference>
<dbReference type="Pfam" id="PF02743">
    <property type="entry name" value="dCache_1"/>
    <property type="match status" value="1"/>
</dbReference>
<keyword evidence="8" id="KW-0067">ATP-binding</keyword>
<dbReference type="Proteomes" id="UP000035352">
    <property type="component" value="Chromosome"/>
</dbReference>
<dbReference type="SMART" id="SM00267">
    <property type="entry name" value="GGDEF"/>
    <property type="match status" value="1"/>
</dbReference>
<protein>
    <submittedName>
        <fullName evidence="16">Diguanylate cyclase</fullName>
    </submittedName>
</protein>
<feature type="domain" description="PAC" evidence="14">
    <location>
        <begin position="452"/>
        <end position="502"/>
    </location>
</feature>
<dbReference type="SUPFAM" id="SSF103190">
    <property type="entry name" value="Sensory domain-like"/>
    <property type="match status" value="1"/>
</dbReference>
<dbReference type="PANTHER" id="PTHR44757">
    <property type="entry name" value="DIGUANYLATE CYCLASE DGCP"/>
    <property type="match status" value="1"/>
</dbReference>
<dbReference type="GO" id="GO:0005524">
    <property type="term" value="F:ATP binding"/>
    <property type="evidence" value="ECO:0007669"/>
    <property type="project" value="UniProtKB-KW"/>
</dbReference>
<dbReference type="InterPro" id="IPR000160">
    <property type="entry name" value="GGDEF_dom"/>
</dbReference>
<keyword evidence="9 12" id="KW-1133">Transmembrane helix</keyword>
<dbReference type="SMART" id="SM00091">
    <property type="entry name" value="PAS"/>
    <property type="match status" value="2"/>
</dbReference>
<dbReference type="STRING" id="413882.AAW51_1897"/>
<dbReference type="InterPro" id="IPR029787">
    <property type="entry name" value="Nucleotide_cyclase"/>
</dbReference>
<dbReference type="PROSITE" id="PS50112">
    <property type="entry name" value="PAS"/>
    <property type="match status" value="2"/>
</dbReference>
<dbReference type="GO" id="GO:0006355">
    <property type="term" value="P:regulation of DNA-templated transcription"/>
    <property type="evidence" value="ECO:0007669"/>
    <property type="project" value="InterPro"/>
</dbReference>
<proteinExistence type="predicted"/>
<evidence type="ECO:0000256" key="6">
    <source>
        <dbReference type="ARBA" id="ARBA00022741"/>
    </source>
</evidence>
<evidence type="ECO:0000256" key="10">
    <source>
        <dbReference type="ARBA" id="ARBA00023012"/>
    </source>
</evidence>
<evidence type="ECO:0000256" key="8">
    <source>
        <dbReference type="ARBA" id="ARBA00022840"/>
    </source>
</evidence>
<reference evidence="16 17" key="1">
    <citation type="submission" date="2015-05" db="EMBL/GenBank/DDBJ databases">
        <authorList>
            <person name="Tang B."/>
            <person name="Yu Y."/>
        </authorList>
    </citation>
    <scope>NUCLEOTIDE SEQUENCE [LARGE SCALE GENOMIC DNA]</scope>
    <source>
        <strain evidence="16 17">DSM 7029</strain>
    </source>
</reference>
<keyword evidence="3" id="KW-0597">Phosphoprotein</keyword>
<dbReference type="KEGG" id="pbh:AAW51_1897"/>
<keyword evidence="2" id="KW-1003">Cell membrane</keyword>
<evidence type="ECO:0000256" key="7">
    <source>
        <dbReference type="ARBA" id="ARBA00022777"/>
    </source>
</evidence>
<feature type="domain" description="PAC" evidence="14">
    <location>
        <begin position="571"/>
        <end position="626"/>
    </location>
</feature>
<dbReference type="GO" id="GO:0000160">
    <property type="term" value="P:phosphorelay signal transduction system"/>
    <property type="evidence" value="ECO:0007669"/>
    <property type="project" value="UniProtKB-KW"/>
</dbReference>
<dbReference type="SUPFAM" id="SSF55073">
    <property type="entry name" value="Nucleotide cyclase"/>
    <property type="match status" value="1"/>
</dbReference>
<keyword evidence="17" id="KW-1185">Reference proteome</keyword>
<evidence type="ECO:0000313" key="17">
    <source>
        <dbReference type="Proteomes" id="UP000035352"/>
    </source>
</evidence>
<dbReference type="Pfam" id="PF00990">
    <property type="entry name" value="GGDEF"/>
    <property type="match status" value="1"/>
</dbReference>
<evidence type="ECO:0000256" key="11">
    <source>
        <dbReference type="ARBA" id="ARBA00023136"/>
    </source>
</evidence>
<keyword evidence="6" id="KW-0547">Nucleotide-binding</keyword>
<evidence type="ECO:0000256" key="3">
    <source>
        <dbReference type="ARBA" id="ARBA00022553"/>
    </source>
</evidence>
<evidence type="ECO:0000256" key="9">
    <source>
        <dbReference type="ARBA" id="ARBA00022989"/>
    </source>
</evidence>
<keyword evidence="4" id="KW-0808">Transferase</keyword>
<dbReference type="NCBIfam" id="TIGR00254">
    <property type="entry name" value="GGDEF"/>
    <property type="match status" value="1"/>
</dbReference>
<name>A0A0G3BKS3_9BURK</name>
<keyword evidence="10" id="KW-0902">Two-component regulatory system</keyword>
<dbReference type="CDD" id="cd00130">
    <property type="entry name" value="PAS"/>
    <property type="match status" value="2"/>
</dbReference>
<keyword evidence="7" id="KW-0418">Kinase</keyword>
<dbReference type="PATRIC" id="fig|413882.6.peg.1994"/>
<keyword evidence="5 12" id="KW-0812">Transmembrane</keyword>
<evidence type="ECO:0000313" key="16">
    <source>
        <dbReference type="EMBL" id="AKJ28588.1"/>
    </source>
</evidence>
<feature type="domain" description="GGDEF" evidence="15">
    <location>
        <begin position="658"/>
        <end position="791"/>
    </location>
</feature>
<dbReference type="InterPro" id="IPR013767">
    <property type="entry name" value="PAS_fold"/>
</dbReference>
<sequence length="803" mass="88034">MPHRFLLSRVGLKARLAFAVAAAMLLLLAAVVAVGLHVLERDMRKSITDYQTTVVRHTREELDEKIGQRKDAMGLAAAVLSRRSEGGVPTAEQFRRHMSERPVLGKLFDEVFVIDAQGALIADAPQRPGRIGRSFADRDYFVQAMAGRTSVSPPLFGRATKEPGVVVAAPLRDAEGAVVGALVGVLYLNGESFLAKLGNTRIGKGGYFLLMTRDDKRQVVMHPQRDRIGSAMDNAAHLPHARAATQGYDTTLEGTTRDGTPALFTFQPLQSVPWSLAAVYPSQEAYAALEDREADIFWAAALLAVGAGLAAWLISARLLRPLVELKAEMQIRRHDPDAAARQLSVSTPELAEVVAAYDELMLHKRKSDAALRESEDRIRGILTHAPHAFISIDQHNRVVEWNRQAEHLFGWEREEVIGRNLSALIVPEDQRAAHDEGMRRFAQAGTGPVINRRRELEALHRSGRLLSLEMSVAAVRGPGGYCANAFIQDIAERKQQDSTLRESQKRLRLITDNLPALVCHIDRLERFTFANAHVARMFGVEPAFLLGKTVSEVRGRRAYEAMQPHFDAAWKGKSATIEHEVTARGEHRCLETNLIPDHASDGSVQGLYAMSFDVTERKAATARLEQLARSDTLTGLPNRHQFNERLAEAVARGRRSGKPLALMYLDVDHFKSINDNLGHGIGDEVLQEFGRRLSACVRATDTVARLGGDEFTVILEGLNSAQEADQVAEKILQAVRRPFMLGPRSLAVTTSIGMAACCDGQTSPEQLLAQADQALYQTKAQGRDGYSRRQGAASGATAAAAAA</sequence>
<dbReference type="FunFam" id="3.30.70.270:FF:000001">
    <property type="entry name" value="Diguanylate cyclase domain protein"/>
    <property type="match status" value="1"/>
</dbReference>
<feature type="transmembrane region" description="Helical" evidence="12">
    <location>
        <begin position="296"/>
        <end position="319"/>
    </location>
</feature>
<dbReference type="InterPro" id="IPR029151">
    <property type="entry name" value="Sensor-like_sf"/>
</dbReference>
<dbReference type="PROSITE" id="PS50887">
    <property type="entry name" value="GGDEF"/>
    <property type="match status" value="1"/>
</dbReference>
<organism evidence="16 17">
    <name type="scientific">Caldimonas brevitalea</name>
    <dbReference type="NCBI Taxonomy" id="413882"/>
    <lineage>
        <taxon>Bacteria</taxon>
        <taxon>Pseudomonadati</taxon>
        <taxon>Pseudomonadota</taxon>
        <taxon>Betaproteobacteria</taxon>
        <taxon>Burkholderiales</taxon>
        <taxon>Sphaerotilaceae</taxon>
        <taxon>Caldimonas</taxon>
    </lineage>
</organism>
<dbReference type="InterPro" id="IPR000700">
    <property type="entry name" value="PAS-assoc_C"/>
</dbReference>
<feature type="domain" description="PAS" evidence="13">
    <location>
        <begin position="374"/>
        <end position="445"/>
    </location>
</feature>
<dbReference type="CDD" id="cd12914">
    <property type="entry name" value="PDC1_DGC_like"/>
    <property type="match status" value="1"/>
</dbReference>
<dbReference type="Gene3D" id="3.30.70.270">
    <property type="match status" value="1"/>
</dbReference>
<gene>
    <name evidence="16" type="ORF">AAW51_1897</name>
</gene>
<dbReference type="EMBL" id="CP011371">
    <property type="protein sequence ID" value="AKJ28588.1"/>
    <property type="molecule type" value="Genomic_DNA"/>
</dbReference>
<dbReference type="InterPro" id="IPR013656">
    <property type="entry name" value="PAS_4"/>
</dbReference>
<accession>A0A0G3BKS3</accession>
<dbReference type="Pfam" id="PF00989">
    <property type="entry name" value="PAS"/>
    <property type="match status" value="1"/>
</dbReference>
<evidence type="ECO:0000256" key="4">
    <source>
        <dbReference type="ARBA" id="ARBA00022679"/>
    </source>
</evidence>
<evidence type="ECO:0000256" key="1">
    <source>
        <dbReference type="ARBA" id="ARBA00004651"/>
    </source>
</evidence>
<dbReference type="NCBIfam" id="TIGR00229">
    <property type="entry name" value="sensory_box"/>
    <property type="match status" value="2"/>
</dbReference>
<keyword evidence="11 12" id="KW-0472">Membrane</keyword>
<dbReference type="Gene3D" id="3.30.450.20">
    <property type="entry name" value="PAS domain"/>
    <property type="match status" value="3"/>
</dbReference>
<dbReference type="InterPro" id="IPR052155">
    <property type="entry name" value="Biofilm_reg_signaling"/>
</dbReference>
<evidence type="ECO:0000259" key="14">
    <source>
        <dbReference type="PROSITE" id="PS50113"/>
    </source>
</evidence>
<evidence type="ECO:0000256" key="2">
    <source>
        <dbReference type="ARBA" id="ARBA00022475"/>
    </source>
</evidence>
<evidence type="ECO:0000259" key="15">
    <source>
        <dbReference type="PROSITE" id="PS50887"/>
    </source>
</evidence>
<dbReference type="Pfam" id="PF08448">
    <property type="entry name" value="PAS_4"/>
    <property type="match status" value="1"/>
</dbReference>
<dbReference type="AlphaFoldDB" id="A0A0G3BKS3"/>